<dbReference type="GO" id="GO:0007094">
    <property type="term" value="P:mitotic spindle assembly checkpoint signaling"/>
    <property type="evidence" value="ECO:0007669"/>
    <property type="project" value="InterPro"/>
</dbReference>
<dbReference type="GO" id="GO:0051754">
    <property type="term" value="P:meiotic sister chromatid cohesion, centromeric"/>
    <property type="evidence" value="ECO:0007669"/>
    <property type="project" value="TreeGrafter"/>
</dbReference>
<dbReference type="OrthoDB" id="248495at2759"/>
<reference evidence="2" key="2">
    <citation type="submission" date="2014-06" db="EMBL/GenBank/DDBJ databases">
        <authorList>
            <person name="Aslett M."/>
        </authorList>
    </citation>
    <scope>NUCLEOTIDE SEQUENCE</scope>
</reference>
<dbReference type="WBParaSite" id="EgrG_000382100">
    <property type="protein sequence ID" value="EgrG_000382100"/>
    <property type="gene ID" value="EgrG_000382100"/>
</dbReference>
<dbReference type="GO" id="GO:0032991">
    <property type="term" value="C:protein-containing complex"/>
    <property type="evidence" value="ECO:0007669"/>
    <property type="project" value="UniProtKB-ARBA"/>
</dbReference>
<proteinExistence type="predicted"/>
<dbReference type="PANTHER" id="PTHR14030">
    <property type="entry name" value="MITOTIC CHECKPOINT SERINE/THREONINE-PROTEIN KINASE BUB1"/>
    <property type="match status" value="1"/>
</dbReference>
<organism evidence="2">
    <name type="scientific">Echinococcus granulosus</name>
    <name type="common">Hydatid tapeworm</name>
    <dbReference type="NCBI Taxonomy" id="6210"/>
    <lineage>
        <taxon>Eukaryota</taxon>
        <taxon>Metazoa</taxon>
        <taxon>Spiralia</taxon>
        <taxon>Lophotrochozoa</taxon>
        <taxon>Platyhelminthes</taxon>
        <taxon>Cestoda</taxon>
        <taxon>Eucestoda</taxon>
        <taxon>Cyclophyllidea</taxon>
        <taxon>Taeniidae</taxon>
        <taxon>Echinococcus</taxon>
        <taxon>Echinococcus granulosus group</taxon>
    </lineage>
</organism>
<sequence>MRKNCNSIADYDPSSLCRYIRWVEETYPSLGAASELRSILYRCVKETCGLEGVHNHPIYVDAWLKLVNYCDAPTELFNLLFYKGVGTLSAKFYISWIEHIQHLPEKASTQPLKKWARLASILAHGLRAGAQPIVLLEDRAENLVELVRHAERLAEEERCFDDLSVHRRHAPQPTSGGNGERKTLASLQTITSTDPVTGESSIVPSVRTAHALHPEQRGLRSVGAKSQLLSQSQKPSIGLQIYRDASSPTDLPNLPSMRSGASDLGKSLSRLAEPMALWNVENAKQPTIRLDRRTASMSVSASQPRALAIYRDPPEEIIRASGSSSRAPLPSTSTRPRGLRVVSKEDRHNQQQDSFLYSFDCLKSALLAKQMPGTREAVEAVEDSEFNVEFFCDVDALYSHREETCFEMNRLLKDVQPSHGVEDCFSLNLDDPHSKDLIREIESIISGAHLEEEEEAETRPAKRNDYSNLIRTLEGVIGKAETSGHAREEETT</sequence>
<reference evidence="4" key="3">
    <citation type="submission" date="2020-10" db="UniProtKB">
        <authorList>
            <consortium name="WormBaseParasite"/>
        </authorList>
    </citation>
    <scope>IDENTIFICATION</scope>
</reference>
<name>A0A068WW87_ECHGR</name>
<dbReference type="GO" id="GO:0004672">
    <property type="term" value="F:protein kinase activity"/>
    <property type="evidence" value="ECO:0007669"/>
    <property type="project" value="TreeGrafter"/>
</dbReference>
<dbReference type="PROSITE" id="PS51489">
    <property type="entry name" value="BUB1_N"/>
    <property type="match status" value="1"/>
</dbReference>
<feature type="domain" description="BUB1 N-terminal" evidence="1">
    <location>
        <begin position="1"/>
        <end position="169"/>
    </location>
</feature>
<accession>A0A068WW87</accession>
<evidence type="ECO:0000313" key="2">
    <source>
        <dbReference type="EMBL" id="CDS24110.1"/>
    </source>
</evidence>
<dbReference type="PANTHER" id="PTHR14030:SF4">
    <property type="entry name" value="BUB1 KINASE, ISOFORM A-RELATED"/>
    <property type="match status" value="1"/>
</dbReference>
<dbReference type="AlphaFoldDB" id="A0A068WW87"/>
<dbReference type="Pfam" id="PF08311">
    <property type="entry name" value="Mad3_BUB1_I"/>
    <property type="match status" value="1"/>
</dbReference>
<evidence type="ECO:0000259" key="1">
    <source>
        <dbReference type="PROSITE" id="PS51489"/>
    </source>
</evidence>
<reference evidence="2 3" key="1">
    <citation type="journal article" date="2013" name="Nature">
        <title>The genomes of four tapeworm species reveal adaptations to parasitism.</title>
        <authorList>
            <person name="Tsai I.J."/>
            <person name="Zarowiecki M."/>
            <person name="Holroyd N."/>
            <person name="Garciarrubio A."/>
            <person name="Sanchez-Flores A."/>
            <person name="Brooks K.L."/>
            <person name="Tracey A."/>
            <person name="Bobes R.J."/>
            <person name="Fragoso G."/>
            <person name="Sciutto E."/>
            <person name="Aslett M."/>
            <person name="Beasley H."/>
            <person name="Bennett H.M."/>
            <person name="Cai J."/>
            <person name="Camicia F."/>
            <person name="Clark R."/>
            <person name="Cucher M."/>
            <person name="De Silva N."/>
            <person name="Day T.A."/>
            <person name="Deplazes P."/>
            <person name="Estrada K."/>
            <person name="Fernandez C."/>
            <person name="Holland P.W."/>
            <person name="Hou J."/>
            <person name="Hu S."/>
            <person name="Huckvale T."/>
            <person name="Hung S.S."/>
            <person name="Kamenetzky L."/>
            <person name="Keane J.A."/>
            <person name="Kiss F."/>
            <person name="Koziol U."/>
            <person name="Lambert O."/>
            <person name="Liu K."/>
            <person name="Luo X."/>
            <person name="Luo Y."/>
            <person name="Macchiaroli N."/>
            <person name="Nichol S."/>
            <person name="Paps J."/>
            <person name="Parkinson J."/>
            <person name="Pouchkina-Stantcheva N."/>
            <person name="Riddiford N."/>
            <person name="Rosenzvit M."/>
            <person name="Salinas G."/>
            <person name="Wasmuth J.D."/>
            <person name="Zamanian M."/>
            <person name="Zheng Y."/>
            <person name="Cai X."/>
            <person name="Soberon X."/>
            <person name="Olson P.D."/>
            <person name="Laclette J.P."/>
            <person name="Brehm K."/>
            <person name="Berriman M."/>
            <person name="Garciarrubio A."/>
            <person name="Bobes R.J."/>
            <person name="Fragoso G."/>
            <person name="Sanchez-Flores A."/>
            <person name="Estrada K."/>
            <person name="Cevallos M.A."/>
            <person name="Morett E."/>
            <person name="Gonzalez V."/>
            <person name="Portillo T."/>
            <person name="Ochoa-Leyva A."/>
            <person name="Jose M.V."/>
            <person name="Sciutto E."/>
            <person name="Landa A."/>
            <person name="Jimenez L."/>
            <person name="Valdes V."/>
            <person name="Carrero J.C."/>
            <person name="Larralde C."/>
            <person name="Morales-Montor J."/>
            <person name="Limon-Lason J."/>
            <person name="Soberon X."/>
            <person name="Laclette J.P."/>
        </authorList>
    </citation>
    <scope>NUCLEOTIDE SEQUENCE [LARGE SCALE GENOMIC DNA]</scope>
</reference>
<dbReference type="Proteomes" id="UP000492820">
    <property type="component" value="Unassembled WGS sequence"/>
</dbReference>
<dbReference type="InterPro" id="IPR013212">
    <property type="entry name" value="Mad3/Bub1_I"/>
</dbReference>
<protein>
    <submittedName>
        <fullName evidence="2 4">Mitotic checkpoint serine:threonine protein</fullName>
    </submittedName>
</protein>
<dbReference type="EMBL" id="LK028597">
    <property type="protein sequence ID" value="CDS24110.1"/>
    <property type="molecule type" value="Genomic_DNA"/>
</dbReference>
<gene>
    <name evidence="2" type="ORF">EgrG_000382100</name>
</gene>
<dbReference type="Gene3D" id="1.25.40.430">
    <property type="match status" value="1"/>
</dbReference>
<evidence type="ECO:0000313" key="3">
    <source>
        <dbReference type="Proteomes" id="UP000492820"/>
    </source>
</evidence>
<dbReference type="GO" id="GO:0005634">
    <property type="term" value="C:nucleus"/>
    <property type="evidence" value="ECO:0007669"/>
    <property type="project" value="TreeGrafter"/>
</dbReference>
<dbReference type="InterPro" id="IPR015661">
    <property type="entry name" value="Bub1/Mad3"/>
</dbReference>
<dbReference type="SMART" id="SM00777">
    <property type="entry name" value="Mad3_BUB1_I"/>
    <property type="match status" value="1"/>
</dbReference>
<evidence type="ECO:0000313" key="4">
    <source>
        <dbReference type="WBParaSite" id="EgrG_000382100"/>
    </source>
</evidence>